<reference evidence="1" key="1">
    <citation type="journal article" date="2019" name="bioRxiv">
        <title>The Genome of the Zebra Mussel, Dreissena polymorpha: A Resource for Invasive Species Research.</title>
        <authorList>
            <person name="McCartney M.A."/>
            <person name="Auch B."/>
            <person name="Kono T."/>
            <person name="Mallez S."/>
            <person name="Zhang Y."/>
            <person name="Obille A."/>
            <person name="Becker A."/>
            <person name="Abrahante J.E."/>
            <person name="Garbe J."/>
            <person name="Badalamenti J.P."/>
            <person name="Herman A."/>
            <person name="Mangelson H."/>
            <person name="Liachko I."/>
            <person name="Sullivan S."/>
            <person name="Sone E.D."/>
            <person name="Koren S."/>
            <person name="Silverstein K.A.T."/>
            <person name="Beckman K.B."/>
            <person name="Gohl D.M."/>
        </authorList>
    </citation>
    <scope>NUCLEOTIDE SEQUENCE</scope>
    <source>
        <strain evidence="1">Duluth1</strain>
        <tissue evidence="1">Whole animal</tissue>
    </source>
</reference>
<evidence type="ECO:0000313" key="1">
    <source>
        <dbReference type="EMBL" id="KAH3721516.1"/>
    </source>
</evidence>
<dbReference type="AlphaFoldDB" id="A0A9D4CDD3"/>
<organism evidence="1 2">
    <name type="scientific">Dreissena polymorpha</name>
    <name type="common">Zebra mussel</name>
    <name type="synonym">Mytilus polymorpha</name>
    <dbReference type="NCBI Taxonomy" id="45954"/>
    <lineage>
        <taxon>Eukaryota</taxon>
        <taxon>Metazoa</taxon>
        <taxon>Spiralia</taxon>
        <taxon>Lophotrochozoa</taxon>
        <taxon>Mollusca</taxon>
        <taxon>Bivalvia</taxon>
        <taxon>Autobranchia</taxon>
        <taxon>Heteroconchia</taxon>
        <taxon>Euheterodonta</taxon>
        <taxon>Imparidentia</taxon>
        <taxon>Neoheterodontei</taxon>
        <taxon>Myida</taxon>
        <taxon>Dreissenoidea</taxon>
        <taxon>Dreissenidae</taxon>
        <taxon>Dreissena</taxon>
    </lineage>
</organism>
<gene>
    <name evidence="1" type="ORF">DPMN_064445</name>
</gene>
<evidence type="ECO:0000313" key="2">
    <source>
        <dbReference type="Proteomes" id="UP000828390"/>
    </source>
</evidence>
<sequence length="92" mass="10785">MTDYNDPQNKEKLWEDKAADMGVEVAALKTFYKSNRTQMRRLKRTVGKSCEGTETVKDLSAMDKLVWERFSFLKNHIETTQCGTQKHGEHMW</sequence>
<proteinExistence type="predicted"/>
<comment type="caution">
    <text evidence="1">The sequence shown here is derived from an EMBL/GenBank/DDBJ whole genome shotgun (WGS) entry which is preliminary data.</text>
</comment>
<accession>A0A9D4CDD3</accession>
<reference evidence="1" key="2">
    <citation type="submission" date="2020-11" db="EMBL/GenBank/DDBJ databases">
        <authorList>
            <person name="McCartney M.A."/>
            <person name="Auch B."/>
            <person name="Kono T."/>
            <person name="Mallez S."/>
            <person name="Becker A."/>
            <person name="Gohl D.M."/>
            <person name="Silverstein K.A.T."/>
            <person name="Koren S."/>
            <person name="Bechman K.B."/>
            <person name="Herman A."/>
            <person name="Abrahante J.E."/>
            <person name="Garbe J."/>
        </authorList>
    </citation>
    <scope>NUCLEOTIDE SEQUENCE</scope>
    <source>
        <strain evidence="1">Duluth1</strain>
        <tissue evidence="1">Whole animal</tissue>
    </source>
</reference>
<protein>
    <recommendedName>
        <fullName evidence="3">MADF domain-containing protein</fullName>
    </recommendedName>
</protein>
<dbReference type="Proteomes" id="UP000828390">
    <property type="component" value="Unassembled WGS sequence"/>
</dbReference>
<keyword evidence="2" id="KW-1185">Reference proteome</keyword>
<dbReference type="EMBL" id="JAIWYP010000013">
    <property type="protein sequence ID" value="KAH3721516.1"/>
    <property type="molecule type" value="Genomic_DNA"/>
</dbReference>
<name>A0A9D4CDD3_DREPO</name>
<evidence type="ECO:0008006" key="3">
    <source>
        <dbReference type="Google" id="ProtNLM"/>
    </source>
</evidence>